<evidence type="ECO:0000313" key="8">
    <source>
        <dbReference type="Proteomes" id="UP000030136"/>
    </source>
</evidence>
<dbReference type="PANTHER" id="PTHR34478">
    <property type="entry name" value="PROTEIN LEMA"/>
    <property type="match status" value="1"/>
</dbReference>
<evidence type="ECO:0000256" key="3">
    <source>
        <dbReference type="ARBA" id="ARBA00022692"/>
    </source>
</evidence>
<dbReference type="OrthoDB" id="9804152at2"/>
<evidence type="ECO:0000256" key="2">
    <source>
        <dbReference type="ARBA" id="ARBA00008854"/>
    </source>
</evidence>
<accession>A0A0A2FR99</accession>
<evidence type="ECO:0000313" key="9">
    <source>
        <dbReference type="Proteomes" id="UP000249300"/>
    </source>
</evidence>
<comment type="similarity">
    <text evidence="2">Belongs to the LemA family.</text>
</comment>
<dbReference type="Gene3D" id="1.20.1440.20">
    <property type="entry name" value="LemA-like domain"/>
    <property type="match status" value="1"/>
</dbReference>
<dbReference type="KEGG" id="pcre:NCTC12858_00978"/>
<dbReference type="EMBL" id="LS483447">
    <property type="protein sequence ID" value="SQH73134.1"/>
    <property type="molecule type" value="Genomic_DNA"/>
</dbReference>
<dbReference type="GO" id="GO:0016020">
    <property type="term" value="C:membrane"/>
    <property type="evidence" value="ECO:0007669"/>
    <property type="project" value="UniProtKB-SubCell"/>
</dbReference>
<keyword evidence="9" id="KW-1185">Reference proteome</keyword>
<evidence type="ECO:0000256" key="5">
    <source>
        <dbReference type="ARBA" id="ARBA00023136"/>
    </source>
</evidence>
<sequence>MNRNRIVVLVLVLFLLLLGISTYMSYNRMVDLQEKVERDWSQVQNVYQRRADLIVNLAKVVKSYATHEQETLRQVTEARASATAMTVDASNLTPEALMQFQAAQDGLSQALGRLMVIRENYPTLKADAQYNTLMIQLEGTENRITVERKRFNETAQTYNTAIRRFPTTIIASMFGFEKRPYFEAKTGTDVAPDLDL</sequence>
<dbReference type="InterPro" id="IPR023353">
    <property type="entry name" value="LemA-like_dom_sf"/>
</dbReference>
<evidence type="ECO:0000256" key="4">
    <source>
        <dbReference type="ARBA" id="ARBA00022989"/>
    </source>
</evidence>
<evidence type="ECO:0000313" key="7">
    <source>
        <dbReference type="EMBL" id="SQH73134.1"/>
    </source>
</evidence>
<dbReference type="Proteomes" id="UP000249300">
    <property type="component" value="Chromosome 1"/>
</dbReference>
<gene>
    <name evidence="6" type="ORF">HQ38_08815</name>
    <name evidence="7" type="ORF">NCTC12858_00978</name>
</gene>
<dbReference type="SUPFAM" id="SSF140478">
    <property type="entry name" value="LemA-like"/>
    <property type="match status" value="1"/>
</dbReference>
<dbReference type="Proteomes" id="UP000030136">
    <property type="component" value="Unassembled WGS sequence"/>
</dbReference>
<reference evidence="7 9" key="2">
    <citation type="submission" date="2018-06" db="EMBL/GenBank/DDBJ databases">
        <authorList>
            <consortium name="Pathogen Informatics"/>
            <person name="Doyle S."/>
        </authorList>
    </citation>
    <scope>NUCLEOTIDE SEQUENCE [LARGE SCALE GENOMIC DNA]</scope>
    <source>
        <strain evidence="7 9">NCTC12858</strain>
    </source>
</reference>
<dbReference type="EMBL" id="JQJC01000025">
    <property type="protein sequence ID" value="KGN93528.1"/>
    <property type="molecule type" value="Genomic_DNA"/>
</dbReference>
<reference evidence="6 8" key="1">
    <citation type="submission" date="2014-08" db="EMBL/GenBank/DDBJ databases">
        <title>Porphyromonas crevioricanis strain:COT-253_OH1447 Genome sequencing.</title>
        <authorList>
            <person name="Wallis C."/>
            <person name="Deusch O."/>
            <person name="O'Flynn C."/>
            <person name="Davis I."/>
            <person name="Jospin G."/>
            <person name="Darling A.E."/>
            <person name="Coil D.A."/>
            <person name="Alexiev A."/>
            <person name="Horsfall A."/>
            <person name="Kirkwood N."/>
            <person name="Harris S."/>
            <person name="Eisen J.A."/>
        </authorList>
    </citation>
    <scope>NUCLEOTIDE SEQUENCE [LARGE SCALE GENOMIC DNA]</scope>
    <source>
        <strain evidence="8">COT-253 OH1447</strain>
        <strain evidence="6">COT-253_OH1447</strain>
    </source>
</reference>
<proteinExistence type="inferred from homology"/>
<evidence type="ECO:0000256" key="1">
    <source>
        <dbReference type="ARBA" id="ARBA00004167"/>
    </source>
</evidence>
<protein>
    <submittedName>
        <fullName evidence="6 7">LemA family</fullName>
    </submittedName>
</protein>
<keyword evidence="4" id="KW-1133">Transmembrane helix</keyword>
<dbReference type="Pfam" id="PF04011">
    <property type="entry name" value="LemA"/>
    <property type="match status" value="1"/>
</dbReference>
<dbReference type="RefSeq" id="WP_023938364.1">
    <property type="nucleotide sequence ID" value="NZ_FUXH01000008.1"/>
</dbReference>
<dbReference type="InterPro" id="IPR007156">
    <property type="entry name" value="MamQ_LemA"/>
</dbReference>
<dbReference type="AlphaFoldDB" id="A0A0A2FR99"/>
<organism evidence="6 8">
    <name type="scientific">Porphyromonas crevioricanis</name>
    <dbReference type="NCBI Taxonomy" id="393921"/>
    <lineage>
        <taxon>Bacteria</taxon>
        <taxon>Pseudomonadati</taxon>
        <taxon>Bacteroidota</taxon>
        <taxon>Bacteroidia</taxon>
        <taxon>Bacteroidales</taxon>
        <taxon>Porphyromonadaceae</taxon>
        <taxon>Porphyromonas</taxon>
    </lineage>
</organism>
<dbReference type="STRING" id="393921.HQ45_07365"/>
<evidence type="ECO:0000313" key="6">
    <source>
        <dbReference type="EMBL" id="KGN93528.1"/>
    </source>
</evidence>
<keyword evidence="5" id="KW-0472">Membrane</keyword>
<name>A0A0A2FR99_9PORP</name>
<dbReference type="eggNOG" id="COG1704">
    <property type="taxonomic scope" value="Bacteria"/>
</dbReference>
<keyword evidence="3" id="KW-0812">Transmembrane</keyword>
<comment type="subcellular location">
    <subcellularLocation>
        <location evidence="1">Membrane</location>
        <topology evidence="1">Single-pass membrane protein</topology>
    </subcellularLocation>
</comment>
<dbReference type="PANTHER" id="PTHR34478:SF2">
    <property type="entry name" value="MEMBRANE PROTEIN"/>
    <property type="match status" value="1"/>
</dbReference>